<comment type="caution">
    <text evidence="3">The sequence shown here is derived from an EMBL/GenBank/DDBJ whole genome shotgun (WGS) entry which is preliminary data.</text>
</comment>
<gene>
    <name evidence="3" type="ORF">JFY56_10840</name>
</gene>
<sequence length="63" mass="6660">MSSKPVTRQKSMPKPPPAVETRESLEAQVAAFLNGGGQIQQIAKGVSGQNYAAPSRHISLGKK</sequence>
<dbReference type="RefSeq" id="WP_208313660.1">
    <property type="nucleotide sequence ID" value="NZ_JAELYA010000003.1"/>
</dbReference>
<proteinExistence type="predicted"/>
<reference evidence="3 4" key="1">
    <citation type="submission" date="2020-12" db="EMBL/GenBank/DDBJ databases">
        <title>Pseudomonas schmalbachii sp. nov. isolated from millipede gut.</title>
        <authorList>
            <person name="Shelomi M."/>
        </authorList>
    </citation>
    <scope>NUCLEOTIDE SEQUENCE [LARGE SCALE GENOMIC DNA]</scope>
    <source>
        <strain evidence="3 4">Milli4</strain>
    </source>
</reference>
<evidence type="ECO:0000313" key="3">
    <source>
        <dbReference type="EMBL" id="MBO3275721.1"/>
    </source>
</evidence>
<feature type="compositionally biased region" description="Polar residues" evidence="1">
    <location>
        <begin position="1"/>
        <end position="10"/>
    </location>
</feature>
<accession>A0ABS3TPX7</accession>
<dbReference type="Proteomes" id="UP000669060">
    <property type="component" value="Unassembled WGS sequence"/>
</dbReference>
<protein>
    <recommendedName>
        <fullName evidence="2">Transcriptional regulator SutA RNAP-binding domain-containing protein</fullName>
    </recommendedName>
</protein>
<dbReference type="Pfam" id="PF20661">
    <property type="entry name" value="SutA-RBD"/>
    <property type="match status" value="1"/>
</dbReference>
<organism evidence="3 4">
    <name type="scientific">Pseudomonas schmalbachii</name>
    <dbReference type="NCBI Taxonomy" id="2816993"/>
    <lineage>
        <taxon>Bacteria</taxon>
        <taxon>Pseudomonadati</taxon>
        <taxon>Pseudomonadota</taxon>
        <taxon>Gammaproteobacteria</taxon>
        <taxon>Pseudomonadales</taxon>
        <taxon>Pseudomonadaceae</taxon>
        <taxon>Pseudomonas</taxon>
    </lineage>
</organism>
<feature type="domain" description="Transcriptional regulator SutA RNAP-binding" evidence="2">
    <location>
        <begin position="18"/>
        <end position="49"/>
    </location>
</feature>
<name>A0ABS3TPX7_9PSED</name>
<keyword evidence="4" id="KW-1185">Reference proteome</keyword>
<dbReference type="EMBL" id="JAELYA010000003">
    <property type="protein sequence ID" value="MBO3275721.1"/>
    <property type="molecule type" value="Genomic_DNA"/>
</dbReference>
<dbReference type="InterPro" id="IPR049191">
    <property type="entry name" value="SutA_RBD"/>
</dbReference>
<feature type="region of interest" description="Disordered" evidence="1">
    <location>
        <begin position="1"/>
        <end position="22"/>
    </location>
</feature>
<evidence type="ECO:0000313" key="4">
    <source>
        <dbReference type="Proteomes" id="UP000669060"/>
    </source>
</evidence>
<evidence type="ECO:0000256" key="1">
    <source>
        <dbReference type="SAM" id="MobiDB-lite"/>
    </source>
</evidence>
<evidence type="ECO:0000259" key="2">
    <source>
        <dbReference type="Pfam" id="PF20661"/>
    </source>
</evidence>